<reference evidence="3" key="1">
    <citation type="journal article" date="2019" name="Int. J. Syst. Evol. Microbiol.">
        <title>The Global Catalogue of Microorganisms (GCM) 10K type strain sequencing project: providing services to taxonomists for standard genome sequencing and annotation.</title>
        <authorList>
            <consortium name="The Broad Institute Genomics Platform"/>
            <consortium name="The Broad Institute Genome Sequencing Center for Infectious Disease"/>
            <person name="Wu L."/>
            <person name="Ma J."/>
        </authorList>
    </citation>
    <scope>NUCLEOTIDE SEQUENCE [LARGE SCALE GENOMIC DNA]</scope>
    <source>
        <strain evidence="3">CCM 8609</strain>
    </source>
</reference>
<feature type="transmembrane region" description="Helical" evidence="1">
    <location>
        <begin position="151"/>
        <end position="171"/>
    </location>
</feature>
<accession>A0ABQ2C5H0</accession>
<feature type="transmembrane region" description="Helical" evidence="1">
    <location>
        <begin position="231"/>
        <end position="252"/>
    </location>
</feature>
<feature type="transmembrane region" description="Helical" evidence="1">
    <location>
        <begin position="69"/>
        <end position="85"/>
    </location>
</feature>
<feature type="transmembrane region" description="Helical" evidence="1">
    <location>
        <begin position="119"/>
        <end position="139"/>
    </location>
</feature>
<feature type="transmembrane region" description="Helical" evidence="1">
    <location>
        <begin position="91"/>
        <end position="107"/>
    </location>
</feature>
<comment type="caution">
    <text evidence="2">The sequence shown here is derived from an EMBL/GenBank/DDBJ whole genome shotgun (WGS) entry which is preliminary data.</text>
</comment>
<dbReference type="Proteomes" id="UP000603295">
    <property type="component" value="Unassembled WGS sequence"/>
</dbReference>
<feature type="transmembrane region" description="Helical" evidence="1">
    <location>
        <begin position="178"/>
        <end position="195"/>
    </location>
</feature>
<keyword evidence="1" id="KW-1133">Transmembrane helix</keyword>
<name>A0ABQ2C5H0_9LACO</name>
<keyword evidence="1" id="KW-0472">Membrane</keyword>
<feature type="transmembrane region" description="Helical" evidence="1">
    <location>
        <begin position="16"/>
        <end position="40"/>
    </location>
</feature>
<dbReference type="EMBL" id="BMDS01000004">
    <property type="protein sequence ID" value="GGI63596.1"/>
    <property type="molecule type" value="Genomic_DNA"/>
</dbReference>
<protein>
    <recommendedName>
        <fullName evidence="4">Polymerase</fullName>
    </recommendedName>
</protein>
<sequence>MALNKLKNKRIYGEQLYFIALSLSLVASFIINTTFMIYFNVKHLNWINYFSFGLLMIKIFVFDRFNIKQYLSIIIIIFLAVLSWRNTQINTVMIIFGFILGAQGVEFKRIIQQYFRINFSLILLTMLYSLLGIIRNLVFFRENIFRYSFGIDYPTDLAAYIFYLCLAYCYLNYKKMNLQRWLLIIGVALSTYLVTNTRLDTLLIILIVPTITIAKRAKATSNQYLKFIASSFWYLSIILPYTFILLTVNFTFSSPIMVKLNQFFSGRLTYGHQGLNSYGITLFGQKIVEHGWGGIKGLKMMQQNPFNYFFIDSSFVRMLLINGTIIGMIAFIILISISIHETFNHDYILPACIFLVVLSSIIDQHMLEITYDPFILSFLSIVSKKVNGGFNHDEAKKLYIG</sequence>
<evidence type="ECO:0000313" key="3">
    <source>
        <dbReference type="Proteomes" id="UP000603295"/>
    </source>
</evidence>
<feature type="transmembrane region" description="Helical" evidence="1">
    <location>
        <begin position="201"/>
        <end position="219"/>
    </location>
</feature>
<evidence type="ECO:0008006" key="4">
    <source>
        <dbReference type="Google" id="ProtNLM"/>
    </source>
</evidence>
<feature type="transmembrane region" description="Helical" evidence="1">
    <location>
        <begin position="46"/>
        <end position="62"/>
    </location>
</feature>
<evidence type="ECO:0000256" key="1">
    <source>
        <dbReference type="SAM" id="Phobius"/>
    </source>
</evidence>
<organism evidence="2 3">
    <name type="scientific">Limosilactobacillus caviae</name>
    <dbReference type="NCBI Taxonomy" id="1769424"/>
    <lineage>
        <taxon>Bacteria</taxon>
        <taxon>Bacillati</taxon>
        <taxon>Bacillota</taxon>
        <taxon>Bacilli</taxon>
        <taxon>Lactobacillales</taxon>
        <taxon>Lactobacillaceae</taxon>
        <taxon>Limosilactobacillus</taxon>
    </lineage>
</organism>
<feature type="transmembrane region" description="Helical" evidence="1">
    <location>
        <begin position="347"/>
        <end position="367"/>
    </location>
</feature>
<dbReference type="RefSeq" id="WP_188357924.1">
    <property type="nucleotide sequence ID" value="NZ_BMDS01000004.1"/>
</dbReference>
<feature type="transmembrane region" description="Helical" evidence="1">
    <location>
        <begin position="315"/>
        <end position="335"/>
    </location>
</feature>
<proteinExistence type="predicted"/>
<keyword evidence="3" id="KW-1185">Reference proteome</keyword>
<gene>
    <name evidence="2" type="ORF">GCM10011459_14300</name>
</gene>
<evidence type="ECO:0000313" key="2">
    <source>
        <dbReference type="EMBL" id="GGI63596.1"/>
    </source>
</evidence>
<keyword evidence="1" id="KW-0812">Transmembrane</keyword>